<evidence type="ECO:0000313" key="2">
    <source>
        <dbReference type="EMBL" id="RIA85772.1"/>
    </source>
</evidence>
<evidence type="ECO:0000313" key="3">
    <source>
        <dbReference type="Proteomes" id="UP000265703"/>
    </source>
</evidence>
<dbReference type="AlphaFoldDB" id="A0A397SJG1"/>
<reference evidence="2 3" key="1">
    <citation type="submission" date="2018-06" db="EMBL/GenBank/DDBJ databases">
        <title>Comparative genomics reveals the genomic features of Rhizophagus irregularis, R. cerebriforme, R. diaphanum and Gigaspora rosea, and their symbiotic lifestyle signature.</title>
        <authorList>
            <person name="Morin E."/>
            <person name="San Clemente H."/>
            <person name="Chen E.C.H."/>
            <person name="De La Providencia I."/>
            <person name="Hainaut M."/>
            <person name="Kuo A."/>
            <person name="Kohler A."/>
            <person name="Murat C."/>
            <person name="Tang N."/>
            <person name="Roy S."/>
            <person name="Loubradou J."/>
            <person name="Henrissat B."/>
            <person name="Grigoriev I.V."/>
            <person name="Corradi N."/>
            <person name="Roux C."/>
            <person name="Martin F.M."/>
        </authorList>
    </citation>
    <scope>NUCLEOTIDE SEQUENCE [LARGE SCALE GENOMIC DNA]</scope>
    <source>
        <strain evidence="2 3">DAOM 227022</strain>
    </source>
</reference>
<dbReference type="STRING" id="658196.A0A397SJG1"/>
<dbReference type="Proteomes" id="UP000265703">
    <property type="component" value="Unassembled WGS sequence"/>
</dbReference>
<sequence length="95" mass="10955">MWEISSGQPPFINHEPDYNLALDIINGIRPEIKPEIPLGYKSLIEQCWDADPLRRPDVNMLSIKINETYLSMPNEVLQSKSDNSSPNTSSRFFYK</sequence>
<dbReference type="OrthoDB" id="4062651at2759"/>
<dbReference type="Gene3D" id="1.10.510.10">
    <property type="entry name" value="Transferase(Phosphotransferase) domain 1"/>
    <property type="match status" value="1"/>
</dbReference>
<organism evidence="2 3">
    <name type="scientific">Glomus cerebriforme</name>
    <dbReference type="NCBI Taxonomy" id="658196"/>
    <lineage>
        <taxon>Eukaryota</taxon>
        <taxon>Fungi</taxon>
        <taxon>Fungi incertae sedis</taxon>
        <taxon>Mucoromycota</taxon>
        <taxon>Glomeromycotina</taxon>
        <taxon>Glomeromycetes</taxon>
        <taxon>Glomerales</taxon>
        <taxon>Glomeraceae</taxon>
        <taxon>Glomus</taxon>
    </lineage>
</organism>
<comment type="caution">
    <text evidence="2">The sequence shown here is derived from an EMBL/GenBank/DDBJ whole genome shotgun (WGS) entry which is preliminary data.</text>
</comment>
<dbReference type="EMBL" id="QKYT01000406">
    <property type="protein sequence ID" value="RIA85772.1"/>
    <property type="molecule type" value="Genomic_DNA"/>
</dbReference>
<feature type="region of interest" description="Disordered" evidence="1">
    <location>
        <begin position="75"/>
        <end position="95"/>
    </location>
</feature>
<proteinExistence type="predicted"/>
<keyword evidence="3" id="KW-1185">Reference proteome</keyword>
<feature type="compositionally biased region" description="Low complexity" evidence="1">
    <location>
        <begin position="79"/>
        <end position="95"/>
    </location>
</feature>
<gene>
    <name evidence="2" type="ORF">C1645_781233</name>
</gene>
<dbReference type="InterPro" id="IPR011009">
    <property type="entry name" value="Kinase-like_dom_sf"/>
</dbReference>
<dbReference type="SUPFAM" id="SSF56112">
    <property type="entry name" value="Protein kinase-like (PK-like)"/>
    <property type="match status" value="1"/>
</dbReference>
<name>A0A397SJG1_9GLOM</name>
<protein>
    <recommendedName>
        <fullName evidence="4">Serine-threonine/tyrosine-protein kinase catalytic domain-containing protein</fullName>
    </recommendedName>
</protein>
<feature type="non-terminal residue" evidence="2">
    <location>
        <position position="1"/>
    </location>
</feature>
<evidence type="ECO:0008006" key="4">
    <source>
        <dbReference type="Google" id="ProtNLM"/>
    </source>
</evidence>
<evidence type="ECO:0000256" key="1">
    <source>
        <dbReference type="SAM" id="MobiDB-lite"/>
    </source>
</evidence>
<accession>A0A397SJG1</accession>